<dbReference type="Gene3D" id="4.10.280.10">
    <property type="entry name" value="Helix-loop-helix DNA-binding domain"/>
    <property type="match status" value="1"/>
</dbReference>
<dbReference type="AlphaFoldDB" id="A0A162KCY9"/>
<name>A0A162KCY9_METRR</name>
<dbReference type="InterPro" id="IPR011598">
    <property type="entry name" value="bHLH_dom"/>
</dbReference>
<feature type="compositionally biased region" description="Low complexity" evidence="1">
    <location>
        <begin position="161"/>
        <end position="179"/>
    </location>
</feature>
<keyword evidence="4" id="KW-1185">Reference proteome</keyword>
<accession>A0A162KCY9</accession>
<dbReference type="GO" id="GO:0003677">
    <property type="term" value="F:DNA binding"/>
    <property type="evidence" value="ECO:0007669"/>
    <property type="project" value="UniProtKB-KW"/>
</dbReference>
<dbReference type="InterPro" id="IPR036638">
    <property type="entry name" value="HLH_DNA-bd_sf"/>
</dbReference>
<dbReference type="SMART" id="SM00353">
    <property type="entry name" value="HLH"/>
    <property type="match status" value="1"/>
</dbReference>
<dbReference type="OMA" id="MLNRDCR"/>
<feature type="region of interest" description="Disordered" evidence="1">
    <location>
        <begin position="1"/>
        <end position="199"/>
    </location>
</feature>
<organism evidence="3 4">
    <name type="scientific">Metarhizium rileyi (strain RCEF 4871)</name>
    <name type="common">Nomuraea rileyi</name>
    <dbReference type="NCBI Taxonomy" id="1649241"/>
    <lineage>
        <taxon>Eukaryota</taxon>
        <taxon>Fungi</taxon>
        <taxon>Dikarya</taxon>
        <taxon>Ascomycota</taxon>
        <taxon>Pezizomycotina</taxon>
        <taxon>Sordariomycetes</taxon>
        <taxon>Hypocreomycetidae</taxon>
        <taxon>Hypocreales</taxon>
        <taxon>Clavicipitaceae</taxon>
        <taxon>Metarhizium</taxon>
    </lineage>
</organism>
<dbReference type="EMBL" id="AZHC01000003">
    <property type="protein sequence ID" value="OAA49314.1"/>
    <property type="molecule type" value="Genomic_DNA"/>
</dbReference>
<feature type="compositionally biased region" description="Low complexity" evidence="1">
    <location>
        <begin position="70"/>
        <end position="97"/>
    </location>
</feature>
<dbReference type="SUPFAM" id="SSF47459">
    <property type="entry name" value="HLH, helix-loop-helix DNA-binding domain"/>
    <property type="match status" value="1"/>
</dbReference>
<dbReference type="Proteomes" id="UP000243498">
    <property type="component" value="Unassembled WGS sequence"/>
</dbReference>
<feature type="region of interest" description="Disordered" evidence="1">
    <location>
        <begin position="279"/>
        <end position="339"/>
    </location>
</feature>
<dbReference type="PROSITE" id="PS50888">
    <property type="entry name" value="BHLH"/>
    <property type="match status" value="1"/>
</dbReference>
<keyword evidence="3" id="KW-0238">DNA-binding</keyword>
<dbReference type="GO" id="GO:0046983">
    <property type="term" value="F:protein dimerization activity"/>
    <property type="evidence" value="ECO:0007669"/>
    <property type="project" value="InterPro"/>
</dbReference>
<reference evidence="3 4" key="1">
    <citation type="journal article" date="2016" name="Genome Biol. Evol.">
        <title>Divergent and convergent evolution of fungal pathogenicity.</title>
        <authorList>
            <person name="Shang Y."/>
            <person name="Xiao G."/>
            <person name="Zheng P."/>
            <person name="Cen K."/>
            <person name="Zhan S."/>
            <person name="Wang C."/>
        </authorList>
    </citation>
    <scope>NUCLEOTIDE SEQUENCE [LARGE SCALE GENOMIC DNA]</scope>
    <source>
        <strain evidence="3 4">RCEF 4871</strain>
    </source>
</reference>
<dbReference type="OrthoDB" id="690068at2759"/>
<sequence>MSVLDVLAGAELTRDPPMPRPTLPPTPGSSADIKGQDGVQHLSPIHISFELPPPAIHDASRISPTDSKHSSPAGTAPSAATLASSSSPSSSSPSFSPQQVYPLQAAETVKPRRRSSAAKCFALPPPPTRSRKIIQMKPRAQEEPTTAFKANDSGKTDGKVSTGTAKTAASKNNATADAGVSQGKKKQPSATSAAGRKIARKTAHSLIERRRRSKMNEEFAVLKGMIPACTGEMHKLAILQAAIDYVRYLEDCVAKLKAQHGEGRRDRGRETALNALPSIRDFHPPFHADPLGDVDMSDSDTASPPFTGQPDHAHASISPGLQPDDARHRQQPCSFASTERRHYSFSASAGASPAFGPQRCGIYAPSSASGSTLTSPALNPQSDLDHEATAALLMLNNDRRGTHAALNARGLSVRDLLST</sequence>
<evidence type="ECO:0000259" key="2">
    <source>
        <dbReference type="PROSITE" id="PS50888"/>
    </source>
</evidence>
<comment type="caution">
    <text evidence="3">The sequence shown here is derived from an EMBL/GenBank/DDBJ whole genome shotgun (WGS) entry which is preliminary data.</text>
</comment>
<dbReference type="STRING" id="1081105.A0A162KCY9"/>
<feature type="domain" description="BHLH" evidence="2">
    <location>
        <begin position="199"/>
        <end position="249"/>
    </location>
</feature>
<evidence type="ECO:0000313" key="4">
    <source>
        <dbReference type="Proteomes" id="UP000243498"/>
    </source>
</evidence>
<dbReference type="CDD" id="cd00083">
    <property type="entry name" value="bHLH_SF"/>
    <property type="match status" value="1"/>
</dbReference>
<dbReference type="PANTHER" id="PTHR46266:SF4">
    <property type="entry name" value="TRANSCRIPTION FACTOR TT8"/>
    <property type="match status" value="1"/>
</dbReference>
<evidence type="ECO:0000256" key="1">
    <source>
        <dbReference type="SAM" id="MobiDB-lite"/>
    </source>
</evidence>
<evidence type="ECO:0000313" key="3">
    <source>
        <dbReference type="EMBL" id="OAA49314.1"/>
    </source>
</evidence>
<dbReference type="PANTHER" id="PTHR46266">
    <property type="entry name" value="TRANSCRIPTION FACTOR TT8"/>
    <property type="match status" value="1"/>
</dbReference>
<gene>
    <name evidence="3" type="ORF">NOR_01237</name>
</gene>
<feature type="compositionally biased region" description="Pro residues" evidence="1">
    <location>
        <begin position="16"/>
        <end position="27"/>
    </location>
</feature>
<dbReference type="Pfam" id="PF00010">
    <property type="entry name" value="HLH"/>
    <property type="match status" value="1"/>
</dbReference>
<proteinExistence type="predicted"/>
<protein>
    <submittedName>
        <fullName evidence="3">Helix-loop-helix DNA-binding protein</fullName>
    </submittedName>
</protein>